<dbReference type="Pfam" id="PF00535">
    <property type="entry name" value="Glycos_transf_2"/>
    <property type="match status" value="1"/>
</dbReference>
<dbReference type="SMART" id="SM00458">
    <property type="entry name" value="RICIN"/>
    <property type="match status" value="1"/>
</dbReference>
<name>A0A1I8JJJ7_9PLAT</name>
<keyword evidence="15 16" id="KW-0464">Manganese</keyword>
<keyword evidence="10" id="KW-0735">Signal-anchor</keyword>
<evidence type="ECO:0000256" key="9">
    <source>
        <dbReference type="ARBA" id="ARBA00022734"/>
    </source>
</evidence>
<accession>A0A1I8JJJ7</accession>
<evidence type="ECO:0000313" key="21">
    <source>
        <dbReference type="WBParaSite" id="maker-uti_cns_0048039-snap-gene-0.4-mRNA-1"/>
    </source>
</evidence>
<protein>
    <recommendedName>
        <fullName evidence="16">Polypeptide N-acetylgalactosaminyltransferase</fullName>
        <ecNumber evidence="16">2.4.1.-</ecNumber>
    </recommendedName>
    <alternativeName>
        <fullName evidence="16">Protein-UDP acetylgalactosaminyltransferase</fullName>
    </alternativeName>
</protein>
<keyword evidence="9 16" id="KW-0430">Lectin</keyword>
<evidence type="ECO:0000256" key="10">
    <source>
        <dbReference type="ARBA" id="ARBA00022968"/>
    </source>
</evidence>
<evidence type="ECO:0000313" key="19">
    <source>
        <dbReference type="Proteomes" id="UP000095280"/>
    </source>
</evidence>
<dbReference type="GO" id="GO:0004653">
    <property type="term" value="F:polypeptide N-acetylgalactosaminyltransferase activity"/>
    <property type="evidence" value="ECO:0007669"/>
    <property type="project" value="TreeGrafter"/>
</dbReference>
<evidence type="ECO:0000256" key="13">
    <source>
        <dbReference type="ARBA" id="ARBA00023136"/>
    </source>
</evidence>
<feature type="region of interest" description="Disordered" evidence="17">
    <location>
        <begin position="62"/>
        <end position="84"/>
    </location>
</feature>
<evidence type="ECO:0000256" key="1">
    <source>
        <dbReference type="ARBA" id="ARBA00001936"/>
    </source>
</evidence>
<evidence type="ECO:0000256" key="12">
    <source>
        <dbReference type="ARBA" id="ARBA00023034"/>
    </source>
</evidence>
<dbReference type="InterPro" id="IPR035992">
    <property type="entry name" value="Ricin_B-like_lectins"/>
</dbReference>
<organism evidence="19 21">
    <name type="scientific">Macrostomum lignano</name>
    <dbReference type="NCBI Taxonomy" id="282301"/>
    <lineage>
        <taxon>Eukaryota</taxon>
        <taxon>Metazoa</taxon>
        <taxon>Spiralia</taxon>
        <taxon>Lophotrochozoa</taxon>
        <taxon>Platyhelminthes</taxon>
        <taxon>Rhabditophora</taxon>
        <taxon>Macrostomorpha</taxon>
        <taxon>Macrostomida</taxon>
        <taxon>Macrostomidae</taxon>
        <taxon>Macrostomum</taxon>
    </lineage>
</organism>
<feature type="region of interest" description="Disordered" evidence="17">
    <location>
        <begin position="17"/>
        <end position="47"/>
    </location>
</feature>
<evidence type="ECO:0000256" key="5">
    <source>
        <dbReference type="ARBA" id="ARBA00022676"/>
    </source>
</evidence>
<evidence type="ECO:0000259" key="18">
    <source>
        <dbReference type="SMART" id="SM00458"/>
    </source>
</evidence>
<dbReference type="GO" id="GO:0006493">
    <property type="term" value="P:protein O-linked glycosylation"/>
    <property type="evidence" value="ECO:0007669"/>
    <property type="project" value="UniProtKB-ARBA"/>
</dbReference>
<dbReference type="PROSITE" id="PS50231">
    <property type="entry name" value="RICIN_B_LECTIN"/>
    <property type="match status" value="1"/>
</dbReference>
<evidence type="ECO:0000313" key="20">
    <source>
        <dbReference type="WBParaSite" id="maker-uti_cns_0005932-snap-gene-0.2-mRNA-1"/>
    </source>
</evidence>
<dbReference type="Pfam" id="PF00652">
    <property type="entry name" value="Ricin_B_lectin"/>
    <property type="match status" value="1"/>
</dbReference>
<evidence type="ECO:0000256" key="8">
    <source>
        <dbReference type="ARBA" id="ARBA00022723"/>
    </source>
</evidence>
<feature type="domain" description="Ricin B lectin" evidence="18">
    <location>
        <begin position="442"/>
        <end position="560"/>
    </location>
</feature>
<feature type="compositionally biased region" description="Basic and acidic residues" evidence="17">
    <location>
        <begin position="66"/>
        <end position="84"/>
    </location>
</feature>
<keyword evidence="12 16" id="KW-0333">Golgi apparatus</keyword>
<keyword evidence="8" id="KW-0479">Metal-binding</keyword>
<comment type="subcellular location">
    <subcellularLocation>
        <location evidence="2 16">Golgi apparatus membrane</location>
        <topology evidence="2 16">Single-pass type II membrane protein</topology>
    </subcellularLocation>
</comment>
<dbReference type="SUPFAM" id="SSF50370">
    <property type="entry name" value="Ricin B-like lectins"/>
    <property type="match status" value="1"/>
</dbReference>
<dbReference type="InterPro" id="IPR029044">
    <property type="entry name" value="Nucleotide-diphossugar_trans"/>
</dbReference>
<dbReference type="GO" id="GO:0030246">
    <property type="term" value="F:carbohydrate binding"/>
    <property type="evidence" value="ECO:0007669"/>
    <property type="project" value="UniProtKB-KW"/>
</dbReference>
<comment type="cofactor">
    <cofactor evidence="1 16">
        <name>Mn(2+)</name>
        <dbReference type="ChEBI" id="CHEBI:29035"/>
    </cofactor>
</comment>
<dbReference type="GO" id="GO:0000139">
    <property type="term" value="C:Golgi membrane"/>
    <property type="evidence" value="ECO:0007669"/>
    <property type="project" value="UniProtKB-SubCell"/>
</dbReference>
<evidence type="ECO:0000256" key="4">
    <source>
        <dbReference type="ARBA" id="ARBA00005680"/>
    </source>
</evidence>
<dbReference type="Gene3D" id="2.80.10.50">
    <property type="match status" value="1"/>
</dbReference>
<keyword evidence="13" id="KW-0472">Membrane</keyword>
<evidence type="ECO:0000256" key="3">
    <source>
        <dbReference type="ARBA" id="ARBA00004922"/>
    </source>
</evidence>
<dbReference type="EC" id="2.4.1.-" evidence="16"/>
<reference evidence="20 21" key="1">
    <citation type="submission" date="2016-11" db="UniProtKB">
        <authorList>
            <consortium name="WormBaseParasite"/>
        </authorList>
    </citation>
    <scope>IDENTIFICATION</scope>
</reference>
<proteinExistence type="inferred from homology"/>
<keyword evidence="7" id="KW-0812">Transmembrane</keyword>
<dbReference type="InterPro" id="IPR000772">
    <property type="entry name" value="Ricin_B_lectin"/>
</dbReference>
<sequence length="573" mass="65263">VRDEIIFNRVHHRDMLQAHRHQQAQQQKPQLHPDDSNSASTLSPDGFARAPPAHIRELWAAYPNPGHEHGEGGRPVNIDKNKLSSTERRKYDEGWQRNAFNQYASDMISLDRELGDNRDAQCKAAKYPGPLPDTSVIICFHNEAWSVLLRTVHSVINRSPPSLIKEIILVDDASEYEHLKRPLTEYMRYYSPKVRILRAAKREGLIRARLMGARKAEGTVLTFLDSHCECPTGWLEPLLHRIALNWTNVVTPTIEVISDSTLAMSTATNLDSMSVGGFDWNLQFNWHVVPERDRKRRLSRIDPVRSPTMAGGLFSISRKYFAHLGSYDPGFDIWGGENLEISFKIWMCGGTLEIVPCSIVGHIFRKRSPYSWGTGSVLKKNSVRLADVWMDEYATIYYERGNYGDVSERKALRQRLGCRSFQWYLDTVYPELFLPRHALARGPIENAAVPYCIDSPVSHHESGRTIVKLWPCHGQGGNQFWMLSKNGEIRRDEGCVDFPGGDNVIIYNCHGGRGNQEWRYRSDGSIYHALRGLCMEASPGNKLTLASCKPGNKRQQWKWKRQVPAAASDSKRL</sequence>
<dbReference type="WBParaSite" id="maker-uti_cns_0005932-snap-gene-0.2-mRNA-1">
    <property type="protein sequence ID" value="maker-uti_cns_0005932-snap-gene-0.2-mRNA-1"/>
    <property type="gene ID" value="maker-uti_cns_0005932-snap-gene-0.2"/>
</dbReference>
<dbReference type="CDD" id="cd02510">
    <property type="entry name" value="pp-GalNAc-T"/>
    <property type="match status" value="1"/>
</dbReference>
<dbReference type="Proteomes" id="UP000095280">
    <property type="component" value="Unplaced"/>
</dbReference>
<evidence type="ECO:0000256" key="11">
    <source>
        <dbReference type="ARBA" id="ARBA00022989"/>
    </source>
</evidence>
<dbReference type="PANTHER" id="PTHR11675:SF131">
    <property type="entry name" value="POLYPEPTIDE N-ACETYLGALACTOSAMINYLTRANSFERASE 9-RELATED"/>
    <property type="match status" value="1"/>
</dbReference>
<dbReference type="FunFam" id="3.90.550.10:FF:000021">
    <property type="entry name" value="Polypeptide N-acetylgalactosaminyltransferase"/>
    <property type="match status" value="1"/>
</dbReference>
<evidence type="ECO:0000256" key="7">
    <source>
        <dbReference type="ARBA" id="ARBA00022692"/>
    </source>
</evidence>
<evidence type="ECO:0000256" key="16">
    <source>
        <dbReference type="RuleBase" id="RU361242"/>
    </source>
</evidence>
<keyword evidence="5 16" id="KW-0328">Glycosyltransferase</keyword>
<comment type="similarity">
    <text evidence="4 16">Belongs to the glycosyltransferase 2 family. GalNAc-T subfamily.</text>
</comment>
<dbReference type="CDD" id="cd23462">
    <property type="entry name" value="beta-trefoil_Ricin_Pgant9-like"/>
    <property type="match status" value="1"/>
</dbReference>
<dbReference type="AlphaFoldDB" id="A0A1I8JJJ7"/>
<keyword evidence="11" id="KW-1133">Transmembrane helix</keyword>
<dbReference type="InterPro" id="IPR045885">
    <property type="entry name" value="GalNAc-T"/>
</dbReference>
<dbReference type="Gene3D" id="3.90.550.10">
    <property type="entry name" value="Spore Coat Polysaccharide Biosynthesis Protein SpsA, Chain A"/>
    <property type="match status" value="1"/>
</dbReference>
<evidence type="ECO:0000256" key="6">
    <source>
        <dbReference type="ARBA" id="ARBA00022679"/>
    </source>
</evidence>
<evidence type="ECO:0000256" key="2">
    <source>
        <dbReference type="ARBA" id="ARBA00004323"/>
    </source>
</evidence>
<dbReference type="WBParaSite" id="maker-uti_cns_0048039-snap-gene-0.4-mRNA-1">
    <property type="protein sequence ID" value="maker-uti_cns_0048039-snap-gene-0.4-mRNA-1"/>
    <property type="gene ID" value="maker-uti_cns_0048039-snap-gene-0.4"/>
</dbReference>
<evidence type="ECO:0000256" key="14">
    <source>
        <dbReference type="ARBA" id="ARBA00023157"/>
    </source>
</evidence>
<keyword evidence="6 16" id="KW-0808">Transferase</keyword>
<keyword evidence="19" id="KW-1185">Reference proteome</keyword>
<dbReference type="PANTHER" id="PTHR11675">
    <property type="entry name" value="N-ACETYLGALACTOSAMINYLTRANSFERASE"/>
    <property type="match status" value="1"/>
</dbReference>
<evidence type="ECO:0000256" key="17">
    <source>
        <dbReference type="SAM" id="MobiDB-lite"/>
    </source>
</evidence>
<dbReference type="UniPathway" id="UPA00378"/>
<dbReference type="SUPFAM" id="SSF53448">
    <property type="entry name" value="Nucleotide-diphospho-sugar transferases"/>
    <property type="match status" value="1"/>
</dbReference>
<dbReference type="GO" id="GO:0046872">
    <property type="term" value="F:metal ion binding"/>
    <property type="evidence" value="ECO:0007669"/>
    <property type="project" value="UniProtKB-KW"/>
</dbReference>
<comment type="pathway">
    <text evidence="3 16">Protein modification; protein glycosylation.</text>
</comment>
<evidence type="ECO:0000256" key="15">
    <source>
        <dbReference type="ARBA" id="ARBA00023211"/>
    </source>
</evidence>
<keyword evidence="14 16" id="KW-1015">Disulfide bond</keyword>
<dbReference type="InterPro" id="IPR001173">
    <property type="entry name" value="Glyco_trans_2-like"/>
</dbReference>